<evidence type="ECO:0000256" key="4">
    <source>
        <dbReference type="ARBA" id="ARBA00022989"/>
    </source>
</evidence>
<keyword evidence="5 6" id="KW-0472">Membrane</keyword>
<organism evidence="8 9">
    <name type="scientific">Rhizobium phaseoli</name>
    <dbReference type="NCBI Taxonomy" id="396"/>
    <lineage>
        <taxon>Bacteria</taxon>
        <taxon>Pseudomonadati</taxon>
        <taxon>Pseudomonadota</taxon>
        <taxon>Alphaproteobacteria</taxon>
        <taxon>Hyphomicrobiales</taxon>
        <taxon>Rhizobiaceae</taxon>
        <taxon>Rhizobium/Agrobacterium group</taxon>
        <taxon>Rhizobium</taxon>
    </lineage>
</organism>
<dbReference type="PANTHER" id="PTHR42709:SF6">
    <property type="entry name" value="UNDECAPRENYL PHOSPHATE TRANSPORTER A"/>
    <property type="match status" value="1"/>
</dbReference>
<dbReference type="InterPro" id="IPR051311">
    <property type="entry name" value="DedA_domain"/>
</dbReference>
<comment type="caution">
    <text evidence="8">The sequence shown here is derived from an EMBL/GenBank/DDBJ whole genome shotgun (WGS) entry which is preliminary data.</text>
</comment>
<keyword evidence="2" id="KW-1003">Cell membrane</keyword>
<evidence type="ECO:0000256" key="2">
    <source>
        <dbReference type="ARBA" id="ARBA00022475"/>
    </source>
</evidence>
<evidence type="ECO:0000259" key="7">
    <source>
        <dbReference type="Pfam" id="PF09335"/>
    </source>
</evidence>
<dbReference type="GO" id="GO:0005886">
    <property type="term" value="C:plasma membrane"/>
    <property type="evidence" value="ECO:0007669"/>
    <property type="project" value="UniProtKB-SubCell"/>
</dbReference>
<evidence type="ECO:0000313" key="9">
    <source>
        <dbReference type="Proteomes" id="UP000471753"/>
    </source>
</evidence>
<reference evidence="8 9" key="1">
    <citation type="submission" date="2019-12" db="EMBL/GenBank/DDBJ databases">
        <title>Rhizobium genotypes associated with high levels of biological nitrogen fixation by grain legumes in a temperate-maritime cropping system.</title>
        <authorList>
            <person name="Maluk M."/>
            <person name="Francesc Ferrando Molina F."/>
            <person name="Lopez Del Egido L."/>
            <person name="Lafos M."/>
            <person name="Langarica-Fuentes A."/>
            <person name="Gebre Yohannes G."/>
            <person name="Young M.W."/>
            <person name="Martin P."/>
            <person name="Gantlett R."/>
            <person name="Kenicer G."/>
            <person name="Hawes C."/>
            <person name="Begg G.S."/>
            <person name="Quilliam R.S."/>
            <person name="Squire G.R."/>
            <person name="Poole P.S."/>
            <person name="Young P.W."/>
            <person name="Iannetta P.M."/>
            <person name="James E.K."/>
        </authorList>
    </citation>
    <scope>NUCLEOTIDE SEQUENCE [LARGE SCALE GENOMIC DNA]</scope>
    <source>
        <strain evidence="8 9">JHI366</strain>
    </source>
</reference>
<dbReference type="PANTHER" id="PTHR42709">
    <property type="entry name" value="ALKALINE PHOSPHATASE LIKE PROTEIN"/>
    <property type="match status" value="1"/>
</dbReference>
<feature type="transmembrane region" description="Helical" evidence="6">
    <location>
        <begin position="140"/>
        <end position="162"/>
    </location>
</feature>
<dbReference type="EMBL" id="WUFT01000002">
    <property type="protein sequence ID" value="NEJ69758.1"/>
    <property type="molecule type" value="Genomic_DNA"/>
</dbReference>
<feature type="transmembrane region" description="Helical" evidence="6">
    <location>
        <begin position="174"/>
        <end position="195"/>
    </location>
</feature>
<dbReference type="Proteomes" id="UP000471753">
    <property type="component" value="Unassembled WGS sequence"/>
</dbReference>
<protein>
    <submittedName>
        <fullName evidence="8">DedA family protein</fullName>
    </submittedName>
</protein>
<gene>
    <name evidence="8" type="ORF">GR197_04290</name>
</gene>
<dbReference type="AlphaFoldDB" id="A0A7K3UA72"/>
<evidence type="ECO:0000313" key="8">
    <source>
        <dbReference type="EMBL" id="NEJ69758.1"/>
    </source>
</evidence>
<feature type="transmembrane region" description="Helical" evidence="6">
    <location>
        <begin position="6"/>
        <end position="24"/>
    </location>
</feature>
<evidence type="ECO:0000256" key="1">
    <source>
        <dbReference type="ARBA" id="ARBA00004651"/>
    </source>
</evidence>
<keyword evidence="3 6" id="KW-0812">Transmembrane</keyword>
<keyword evidence="4 6" id="KW-1133">Transmembrane helix</keyword>
<evidence type="ECO:0000256" key="5">
    <source>
        <dbReference type="ARBA" id="ARBA00023136"/>
    </source>
</evidence>
<dbReference type="Pfam" id="PF09335">
    <property type="entry name" value="VTT_dom"/>
    <property type="match status" value="1"/>
</dbReference>
<name>A0A7K3UA72_9HYPH</name>
<evidence type="ECO:0000256" key="6">
    <source>
        <dbReference type="SAM" id="Phobius"/>
    </source>
</evidence>
<proteinExistence type="predicted"/>
<evidence type="ECO:0000256" key="3">
    <source>
        <dbReference type="ARBA" id="ARBA00022692"/>
    </source>
</evidence>
<dbReference type="InterPro" id="IPR032816">
    <property type="entry name" value="VTT_dom"/>
</dbReference>
<dbReference type="RefSeq" id="WP_164006899.1">
    <property type="nucleotide sequence ID" value="NZ_WUFT01000002.1"/>
</dbReference>
<accession>A0A7K3UA72</accession>
<feature type="transmembrane region" description="Helical" evidence="6">
    <location>
        <begin position="36"/>
        <end position="56"/>
    </location>
</feature>
<feature type="domain" description="VTT" evidence="7">
    <location>
        <begin position="31"/>
        <end position="159"/>
    </location>
</feature>
<comment type="subcellular location">
    <subcellularLocation>
        <location evidence="1">Cell membrane</location>
        <topology evidence="1">Multi-pass membrane protein</topology>
    </subcellularLocation>
</comment>
<sequence>MSSSELLPLVVQFGVLGMFAAAVFEKTIPIVPSYLMLLIFGSATSTITALAAVIVVTSSGSLIGTACVYTFGRSLGEERVTQAVDKYGRFVFLPLERYRHLANAYRRNHFAVSLCGQIIPVARLYLSLPAGVLKLRADRFLVASAIGITTYNTFFLTTGFVLRGAAHDPVKTGVLLSLALVAVEIVVAGSMRWLMQRQRTAQT</sequence>